<accession>A0A368F784</accession>
<name>A0A368F784_ANCCA</name>
<protein>
    <recommendedName>
        <fullName evidence="1">UFSP N-terminal MPN domain-containing protein</fullName>
    </recommendedName>
</protein>
<dbReference type="AlphaFoldDB" id="A0A368F784"/>
<dbReference type="Pfam" id="PF22084">
    <property type="entry name" value="UfSP_MPN_N"/>
    <property type="match status" value="1"/>
</dbReference>
<evidence type="ECO:0000313" key="2">
    <source>
        <dbReference type="EMBL" id="RCN28014.1"/>
    </source>
</evidence>
<organism evidence="2 3">
    <name type="scientific">Ancylostoma caninum</name>
    <name type="common">Dog hookworm</name>
    <dbReference type="NCBI Taxonomy" id="29170"/>
    <lineage>
        <taxon>Eukaryota</taxon>
        <taxon>Metazoa</taxon>
        <taxon>Ecdysozoa</taxon>
        <taxon>Nematoda</taxon>
        <taxon>Chromadorea</taxon>
        <taxon>Rhabditida</taxon>
        <taxon>Rhabditina</taxon>
        <taxon>Rhabditomorpha</taxon>
        <taxon>Strongyloidea</taxon>
        <taxon>Ancylostomatidae</taxon>
        <taxon>Ancylostomatinae</taxon>
        <taxon>Ancylostoma</taxon>
    </lineage>
</organism>
<gene>
    <name evidence="2" type="ORF">ANCCAN_26246</name>
</gene>
<proteinExistence type="predicted"/>
<dbReference type="OrthoDB" id="10487089at2759"/>
<dbReference type="InterPro" id="IPR054308">
    <property type="entry name" value="UFSP_MPN"/>
</dbReference>
<comment type="caution">
    <text evidence="2">The sequence shown here is derived from an EMBL/GenBank/DDBJ whole genome shotgun (WGS) entry which is preliminary data.</text>
</comment>
<sequence length="241" mass="26592">VLICFQNYINLRSWCDKDSQIGGLVFGRPARKEVVLVLFAPADSLNYSTVDFLTNCLSADVKLVGNISIDGEDAPLIGDGFTLTTTREILENVDATTFLVQNDILKHSTLAPDGLSLRAQVGFSCALRSGCEGEDLKNNVEKFVMGLDQLAFASIDRGLFLRKNLDLEILTKQRQLFDDLSRGALQYKDFTELNSYRGLATSNKDDTEDQKMVPIVRITRGGCLFPPVAMKSSNAVLKSIE</sequence>
<evidence type="ECO:0000259" key="1">
    <source>
        <dbReference type="Pfam" id="PF22084"/>
    </source>
</evidence>
<keyword evidence="3" id="KW-1185">Reference proteome</keyword>
<feature type="non-terminal residue" evidence="2">
    <location>
        <position position="1"/>
    </location>
</feature>
<evidence type="ECO:0000313" key="3">
    <source>
        <dbReference type="Proteomes" id="UP000252519"/>
    </source>
</evidence>
<dbReference type="EMBL" id="JOJR01003163">
    <property type="protein sequence ID" value="RCN28014.1"/>
    <property type="molecule type" value="Genomic_DNA"/>
</dbReference>
<dbReference type="Proteomes" id="UP000252519">
    <property type="component" value="Unassembled WGS sequence"/>
</dbReference>
<feature type="domain" description="UFSP N-terminal MPN" evidence="1">
    <location>
        <begin position="22"/>
        <end position="104"/>
    </location>
</feature>
<dbReference type="STRING" id="29170.A0A368F784"/>
<reference evidence="2 3" key="1">
    <citation type="submission" date="2014-10" db="EMBL/GenBank/DDBJ databases">
        <title>Draft genome of the hookworm Ancylostoma caninum.</title>
        <authorList>
            <person name="Mitreva M."/>
        </authorList>
    </citation>
    <scope>NUCLEOTIDE SEQUENCE [LARGE SCALE GENOMIC DNA]</scope>
    <source>
        <strain evidence="2 3">Baltimore</strain>
    </source>
</reference>